<dbReference type="SUPFAM" id="SSF46785">
    <property type="entry name" value="Winged helix' DNA-binding domain"/>
    <property type="match status" value="1"/>
</dbReference>
<name>A0A6N8I5T2_9FIRM</name>
<feature type="domain" description="WCX" evidence="2">
    <location>
        <begin position="253"/>
        <end position="325"/>
    </location>
</feature>
<dbReference type="InterPro" id="IPR051534">
    <property type="entry name" value="CBASS_pafABC_assoc_protein"/>
</dbReference>
<evidence type="ECO:0000259" key="2">
    <source>
        <dbReference type="Pfam" id="PF25583"/>
    </source>
</evidence>
<dbReference type="AlphaFoldDB" id="A0A6N8I5T2"/>
<dbReference type="InterPro" id="IPR036390">
    <property type="entry name" value="WH_DNA-bd_sf"/>
</dbReference>
<dbReference type="OrthoDB" id="9772503at2"/>
<accession>A0A6N8I5T2</accession>
<dbReference type="PANTHER" id="PTHR34580:SF1">
    <property type="entry name" value="PROTEIN PAFC"/>
    <property type="match status" value="1"/>
</dbReference>
<dbReference type="Pfam" id="PF13280">
    <property type="entry name" value="WYL"/>
    <property type="match status" value="1"/>
</dbReference>
<protein>
    <submittedName>
        <fullName evidence="3">WYL domain protein</fullName>
    </submittedName>
</protein>
<dbReference type="EMBL" id="VWXL01000106">
    <property type="protein sequence ID" value="MVB12873.1"/>
    <property type="molecule type" value="Genomic_DNA"/>
</dbReference>
<evidence type="ECO:0000313" key="4">
    <source>
        <dbReference type="Proteomes" id="UP000469440"/>
    </source>
</evidence>
<proteinExistence type="predicted"/>
<sequence>MRQNETGRIRILALLELLDELTDEEHPLSSQELIGLLQEQGISTGRKTVYRDVSALRAHGFEILFSRKPKAGFFLAERRFELPEVRLLMDAVQAAPFLTEKKTAELMRKLSGLMSRTQAGETAGKTHMNLRPKYDNEEIYYTIDAISRAVAQKKKISFLYRRHVIRGNRIVREEGRRFVISPYALIWDSDKYYLAGNYEKYNDVSVYRLDRIKHAEITARAARPFQEVSGYRDRFDAEDYAAKTFHLYHGELQTVVLRCADEALEPLLDKFGGNLKISERENGFFCVRVKVFAGEGLVEWLLQYGDRICVLAPQKLRDQVAERVRCIGKVYGF</sequence>
<dbReference type="InterPro" id="IPR026881">
    <property type="entry name" value="WYL_dom"/>
</dbReference>
<gene>
    <name evidence="3" type="ORF">CAFE_36200</name>
</gene>
<organism evidence="3 4">
    <name type="scientific">Caproicibacter fermentans</name>
    <dbReference type="NCBI Taxonomy" id="2576756"/>
    <lineage>
        <taxon>Bacteria</taxon>
        <taxon>Bacillati</taxon>
        <taxon>Bacillota</taxon>
        <taxon>Clostridia</taxon>
        <taxon>Eubacteriales</taxon>
        <taxon>Acutalibacteraceae</taxon>
        <taxon>Caproicibacter</taxon>
    </lineage>
</organism>
<dbReference type="Proteomes" id="UP000469440">
    <property type="component" value="Unassembled WGS sequence"/>
</dbReference>
<dbReference type="Pfam" id="PF25583">
    <property type="entry name" value="WCX"/>
    <property type="match status" value="1"/>
</dbReference>
<dbReference type="PROSITE" id="PS52050">
    <property type="entry name" value="WYL"/>
    <property type="match status" value="1"/>
</dbReference>
<dbReference type="PANTHER" id="PTHR34580">
    <property type="match status" value="1"/>
</dbReference>
<comment type="caution">
    <text evidence="3">The sequence shown here is derived from an EMBL/GenBank/DDBJ whole genome shotgun (WGS) entry which is preliminary data.</text>
</comment>
<reference evidence="3 4" key="1">
    <citation type="submission" date="2019-09" db="EMBL/GenBank/DDBJ databases">
        <title>Genome sequence of Clostridium sp. EA1.</title>
        <authorList>
            <person name="Poehlein A."/>
            <person name="Bengelsdorf F.R."/>
            <person name="Daniel R."/>
        </authorList>
    </citation>
    <scope>NUCLEOTIDE SEQUENCE [LARGE SCALE GENOMIC DNA]</scope>
    <source>
        <strain evidence="3 4">EA1</strain>
    </source>
</reference>
<evidence type="ECO:0000259" key="1">
    <source>
        <dbReference type="Pfam" id="PF13280"/>
    </source>
</evidence>
<feature type="domain" description="WYL" evidence="1">
    <location>
        <begin position="143"/>
        <end position="217"/>
    </location>
</feature>
<dbReference type="InterPro" id="IPR057727">
    <property type="entry name" value="WCX_dom"/>
</dbReference>
<dbReference type="RefSeq" id="WP_066644068.1">
    <property type="nucleotide sequence ID" value="NZ_VWXL01000106.1"/>
</dbReference>
<keyword evidence="4" id="KW-1185">Reference proteome</keyword>
<evidence type="ECO:0000313" key="3">
    <source>
        <dbReference type="EMBL" id="MVB12873.1"/>
    </source>
</evidence>